<dbReference type="Gene3D" id="3.30.70.370">
    <property type="match status" value="1"/>
</dbReference>
<dbReference type="GO" id="GO:0006302">
    <property type="term" value="P:double-strand break repair"/>
    <property type="evidence" value="ECO:0007669"/>
    <property type="project" value="TreeGrafter"/>
</dbReference>
<dbReference type="Gene3D" id="1.10.150.20">
    <property type="entry name" value="5' to 3' exonuclease, C-terminal subdomain"/>
    <property type="match status" value="1"/>
</dbReference>
<dbReference type="EMBL" id="MH591106">
    <property type="protein sequence ID" value="AYC65063.1"/>
    <property type="molecule type" value="Genomic_DNA"/>
</dbReference>
<evidence type="ECO:0000313" key="2">
    <source>
        <dbReference type="EMBL" id="AYC65063.1"/>
    </source>
</evidence>
<feature type="domain" description="DNA-directed DNA polymerase family A palm" evidence="1">
    <location>
        <begin position="393"/>
        <end position="623"/>
    </location>
</feature>
<gene>
    <name evidence="2" type="primary">orf661</name>
</gene>
<reference evidence="2" key="2">
    <citation type="journal article" date="2019" name="Mol. Phylogenet. Evol.">
        <title>Reassessment of the classification of bryopsidales (chlorophyta) based on chloroplast phylogenomic analyses.</title>
        <authorList>
            <person name="Cremen M.C."/>
            <person name="Leliaert F."/>
            <person name="West J."/>
            <person name="Lam D.W."/>
            <person name="Shimada S."/>
            <person name="Lopez-Bautista J.M."/>
            <person name="Verbruggen H."/>
        </authorList>
    </citation>
    <scope>NUCLEOTIDE SEQUENCE</scope>
</reference>
<accession>A0A386B075</accession>
<dbReference type="GO" id="GO:0006261">
    <property type="term" value="P:DNA-templated DNA replication"/>
    <property type="evidence" value="ECO:0007669"/>
    <property type="project" value="InterPro"/>
</dbReference>
<dbReference type="RefSeq" id="YP_009519211.1">
    <property type="nucleotide sequence ID" value="NC_039523.1"/>
</dbReference>
<organism evidence="2">
    <name type="scientific">Caulerpa verticillata</name>
    <dbReference type="NCBI Taxonomy" id="177082"/>
    <lineage>
        <taxon>Eukaryota</taxon>
        <taxon>Viridiplantae</taxon>
        <taxon>Chlorophyta</taxon>
        <taxon>core chlorophytes</taxon>
        <taxon>Ulvophyceae</taxon>
        <taxon>TCBD clade</taxon>
        <taxon>Bryopsidales</taxon>
        <taxon>Halimedineae</taxon>
        <taxon>Caulerpaceae</taxon>
        <taxon>Caulerpa</taxon>
    </lineage>
</organism>
<dbReference type="InterPro" id="IPR012337">
    <property type="entry name" value="RNaseH-like_sf"/>
</dbReference>
<evidence type="ECO:0000259" key="1">
    <source>
        <dbReference type="SMART" id="SM00482"/>
    </source>
</evidence>
<sequence length="661" mass="76503">MERAIETARRMDSINIQNIHNIVRKIPPYGESEVLVLVNPEENILQNLLNQNSAIALDTEFHENRLAYIQIGFLSSHVVCVLTYDGGFIEFLEIFFKWLQNKNVLIIGFFMLVDLIKIWETYPDAPDPNILLYKVLDLYLFFKYMHNGYKHKNSLAHWSDRLLGVKLDKKYQKTDWFNTPLTEDICNYMVTDVTIVHQWINYVQKVTHLYYTNTWTSKRHFYLEQSYQQDQILLPLFLTVSLQGITILEENLEKETLNQLNTQGELLKYLGLDLEQIKSSKKFTEWLNFGTKPISKLSQDWPKTKTGYLCRDKPKISAWVTKHSTRSEFKNTDILEWFSQFFRLTEVNSLLSFIETFRKHIVFNKIHPLWDLMGADTGRITTSNPALHSIPRNPVARSSVVPSKEHFVFVIADYSTIELAIQAVLADEPTMLRVFKEGLDLHTFLASKVLGTPYEELMETKKTEPKEFKKMRNEMKPVNFGKVYGMGVQTLWDRFLSLGNNITLEKAQHLHSTWDSTFPLIKNYQQKCKNSFYTSKAPLTKLGGTYYITSLGGRLRRPENFGKDRQAALNFTQIVNFPIQATCADFLKFTLKILYIYIQDNKLPITIVLSAHDEIIVECPEKYSKSVQTLLSNIMVSAAQHILSPLLPEAPISVDAAELGG</sequence>
<keyword evidence="2" id="KW-0150">Chloroplast</keyword>
<dbReference type="Pfam" id="PF00476">
    <property type="entry name" value="DNA_pol_A"/>
    <property type="match status" value="1"/>
</dbReference>
<dbReference type="PRINTS" id="PR00868">
    <property type="entry name" value="DNAPOLI"/>
</dbReference>
<name>A0A386B075_9CHLO</name>
<keyword evidence="2" id="KW-0934">Plastid</keyword>
<dbReference type="GO" id="GO:0003677">
    <property type="term" value="F:DNA binding"/>
    <property type="evidence" value="ECO:0007669"/>
    <property type="project" value="InterPro"/>
</dbReference>
<dbReference type="InterPro" id="IPR036397">
    <property type="entry name" value="RNaseH_sf"/>
</dbReference>
<reference evidence="2" key="1">
    <citation type="submission" date="2018-07" db="EMBL/GenBank/DDBJ databases">
        <authorList>
            <person name="Quirk P.G."/>
            <person name="Krulwich T.A."/>
        </authorList>
    </citation>
    <scope>NUCLEOTIDE SEQUENCE</scope>
</reference>
<dbReference type="GO" id="GO:0008408">
    <property type="term" value="F:3'-5' exonuclease activity"/>
    <property type="evidence" value="ECO:0007669"/>
    <property type="project" value="InterPro"/>
</dbReference>
<dbReference type="GO" id="GO:0003887">
    <property type="term" value="F:DNA-directed DNA polymerase activity"/>
    <property type="evidence" value="ECO:0007669"/>
    <property type="project" value="InterPro"/>
</dbReference>
<dbReference type="SUPFAM" id="SSF53098">
    <property type="entry name" value="Ribonuclease H-like"/>
    <property type="match status" value="1"/>
</dbReference>
<dbReference type="PANTHER" id="PTHR10133">
    <property type="entry name" value="DNA POLYMERASE I"/>
    <property type="match status" value="1"/>
</dbReference>
<dbReference type="GeneID" id="38278949"/>
<dbReference type="SUPFAM" id="SSF56672">
    <property type="entry name" value="DNA/RNA polymerases"/>
    <property type="match status" value="1"/>
</dbReference>
<dbReference type="SMART" id="SM00482">
    <property type="entry name" value="POLAc"/>
    <property type="match status" value="1"/>
</dbReference>
<dbReference type="InterPro" id="IPR001098">
    <property type="entry name" value="DNA-dir_DNA_pol_A_palm_dom"/>
</dbReference>
<proteinExistence type="predicted"/>
<dbReference type="AlphaFoldDB" id="A0A386B075"/>
<dbReference type="Pfam" id="PF01612">
    <property type="entry name" value="DNA_pol_A_exo1"/>
    <property type="match status" value="1"/>
</dbReference>
<dbReference type="InterPro" id="IPR002298">
    <property type="entry name" value="DNA_polymerase_A"/>
</dbReference>
<protein>
    <recommendedName>
        <fullName evidence="1">DNA-directed DNA polymerase family A palm domain-containing protein</fullName>
    </recommendedName>
</protein>
<dbReference type="PANTHER" id="PTHR10133:SF62">
    <property type="entry name" value="DNA POLYMERASE THETA"/>
    <property type="match status" value="1"/>
</dbReference>
<dbReference type="Gene3D" id="3.30.420.10">
    <property type="entry name" value="Ribonuclease H-like superfamily/Ribonuclease H"/>
    <property type="match status" value="1"/>
</dbReference>
<dbReference type="InterPro" id="IPR002562">
    <property type="entry name" value="3'-5'_exonuclease_dom"/>
</dbReference>
<dbReference type="InterPro" id="IPR043502">
    <property type="entry name" value="DNA/RNA_pol_sf"/>
</dbReference>
<geneLocation type="chloroplast" evidence="2"/>